<dbReference type="Gene3D" id="1.50.10.130">
    <property type="entry name" value="Terpene synthase, N-terminal domain"/>
    <property type="match status" value="1"/>
</dbReference>
<dbReference type="Pfam" id="PF01397">
    <property type="entry name" value="Terpene_synth"/>
    <property type="match status" value="1"/>
</dbReference>
<dbReference type="EMBL" id="JASCZI010030236">
    <property type="protein sequence ID" value="MED6119406.1"/>
    <property type="molecule type" value="Genomic_DNA"/>
</dbReference>
<evidence type="ECO:0000313" key="3">
    <source>
        <dbReference type="Proteomes" id="UP001341840"/>
    </source>
</evidence>
<comment type="caution">
    <text evidence="2">The sequence shown here is derived from an EMBL/GenBank/DDBJ whole genome shotgun (WGS) entry which is preliminary data.</text>
</comment>
<evidence type="ECO:0000259" key="1">
    <source>
        <dbReference type="Pfam" id="PF01397"/>
    </source>
</evidence>
<evidence type="ECO:0000313" key="2">
    <source>
        <dbReference type="EMBL" id="MED6119406.1"/>
    </source>
</evidence>
<dbReference type="PANTHER" id="PTHR31225">
    <property type="entry name" value="OS04G0344100 PROTEIN-RELATED"/>
    <property type="match status" value="1"/>
</dbReference>
<organism evidence="2 3">
    <name type="scientific">Stylosanthes scabra</name>
    <dbReference type="NCBI Taxonomy" id="79078"/>
    <lineage>
        <taxon>Eukaryota</taxon>
        <taxon>Viridiplantae</taxon>
        <taxon>Streptophyta</taxon>
        <taxon>Embryophyta</taxon>
        <taxon>Tracheophyta</taxon>
        <taxon>Spermatophyta</taxon>
        <taxon>Magnoliopsida</taxon>
        <taxon>eudicotyledons</taxon>
        <taxon>Gunneridae</taxon>
        <taxon>Pentapetalae</taxon>
        <taxon>rosids</taxon>
        <taxon>fabids</taxon>
        <taxon>Fabales</taxon>
        <taxon>Fabaceae</taxon>
        <taxon>Papilionoideae</taxon>
        <taxon>50 kb inversion clade</taxon>
        <taxon>dalbergioids sensu lato</taxon>
        <taxon>Dalbergieae</taxon>
        <taxon>Pterocarpus clade</taxon>
        <taxon>Stylosanthes</taxon>
    </lineage>
</organism>
<dbReference type="InterPro" id="IPR001906">
    <property type="entry name" value="Terpene_synth_N"/>
</dbReference>
<dbReference type="PANTHER" id="PTHR31225:SF244">
    <property type="entry name" value="1,8-CINEOLE SYNTHASE 1, CHLOROPLASTIC-RELATED"/>
    <property type="match status" value="1"/>
</dbReference>
<dbReference type="InterPro" id="IPR008930">
    <property type="entry name" value="Terpenoid_cyclase/PrenylTrfase"/>
</dbReference>
<dbReference type="InterPro" id="IPR050148">
    <property type="entry name" value="Terpene_synthase-like"/>
</dbReference>
<dbReference type="SUPFAM" id="SSF48239">
    <property type="entry name" value="Terpenoid cyclases/Protein prenyltransferases"/>
    <property type="match status" value="1"/>
</dbReference>
<gene>
    <name evidence="2" type="ORF">PIB30_011471</name>
</gene>
<name>A0ABU6R6Q4_9FABA</name>
<dbReference type="InterPro" id="IPR036965">
    <property type="entry name" value="Terpene_synth_N_sf"/>
</dbReference>
<keyword evidence="3" id="KW-1185">Reference proteome</keyword>
<proteinExistence type="predicted"/>
<dbReference type="Proteomes" id="UP001341840">
    <property type="component" value="Unassembled WGS sequence"/>
</dbReference>
<reference evidence="2 3" key="1">
    <citation type="journal article" date="2023" name="Plants (Basel)">
        <title>Bridging the Gap: Combining Genomics and Transcriptomics Approaches to Understand Stylosanthes scabra, an Orphan Legume from the Brazilian Caatinga.</title>
        <authorList>
            <person name="Ferreira-Neto J.R.C."/>
            <person name="da Silva M.D."/>
            <person name="Binneck E."/>
            <person name="de Melo N.F."/>
            <person name="da Silva R.H."/>
            <person name="de Melo A.L.T.M."/>
            <person name="Pandolfi V."/>
            <person name="Bustamante F.O."/>
            <person name="Brasileiro-Vidal A.C."/>
            <person name="Benko-Iseppon A.M."/>
        </authorList>
    </citation>
    <scope>NUCLEOTIDE SEQUENCE [LARGE SCALE GENOMIC DNA]</scope>
    <source>
        <tissue evidence="2">Leaves</tissue>
    </source>
</reference>
<sequence>MQIQTLNSMLTLCAKFLLWRHQDEIYVKQHQVLKEEVRKTILSKVENDVDKLDLIDVMQRLGVAYHFKSEIRNILDTIHNMNYSKNNKTLHATALKFRILRHNGYHISAGFSSSILLMT</sequence>
<protein>
    <recommendedName>
        <fullName evidence="1">Terpene synthase N-terminal domain-containing protein</fullName>
    </recommendedName>
</protein>
<accession>A0ABU6R6Q4</accession>
<feature type="domain" description="Terpene synthase N-terminal" evidence="1">
    <location>
        <begin position="21"/>
        <end position="109"/>
    </location>
</feature>